<dbReference type="NCBIfam" id="TIGR01593">
    <property type="entry name" value="holin_tox_secr"/>
    <property type="match status" value="1"/>
</dbReference>
<sequence>MFKFIPEVISWLLVLYIGFKIIDMILGVLKTIKNKNYRSRKMRDGIIRWVAELMAIAFVLILDMFLGLKFTVIGVTLALFAYKEAGSIVENLGECGVELPEIVSEKLEVLNKNNKNKEGFNKKEN</sequence>
<feature type="transmembrane region" description="Helical" evidence="5">
    <location>
        <begin position="12"/>
        <end position="32"/>
    </location>
</feature>
<dbReference type="AlphaFoldDB" id="A0AAP7BW94"/>
<dbReference type="EMBL" id="JAALLZ010000004">
    <property type="protein sequence ID" value="NGU30594.1"/>
    <property type="molecule type" value="Genomic_DNA"/>
</dbReference>
<evidence type="ECO:0000256" key="5">
    <source>
        <dbReference type="SAM" id="Phobius"/>
    </source>
</evidence>
<reference evidence="6 7" key="1">
    <citation type="submission" date="2020-02" db="EMBL/GenBank/DDBJ databases">
        <title>Genomic Insights into the Phylogeny and Genetic Plasticity of the Human and Animal Enteric Pathogen Clostridium perfringens.</title>
        <authorList>
            <person name="Feng Y."/>
            <person name="Hu Y."/>
        </authorList>
    </citation>
    <scope>NUCLEOTIDE SEQUENCE [LARGE SCALE GENOMIC DNA]</scope>
    <source>
        <strain evidence="6 7">CP-40</strain>
    </source>
</reference>
<evidence type="ECO:0000256" key="2">
    <source>
        <dbReference type="ARBA" id="ARBA00022692"/>
    </source>
</evidence>
<evidence type="ECO:0000313" key="7">
    <source>
        <dbReference type="Proteomes" id="UP000481454"/>
    </source>
</evidence>
<name>A0AAP7BW94_CLOPF</name>
<evidence type="ECO:0000256" key="3">
    <source>
        <dbReference type="ARBA" id="ARBA00022989"/>
    </source>
</evidence>
<dbReference type="Proteomes" id="UP000481454">
    <property type="component" value="Unassembled WGS sequence"/>
</dbReference>
<keyword evidence="3 5" id="KW-1133">Transmembrane helix</keyword>
<evidence type="ECO:0000256" key="1">
    <source>
        <dbReference type="ARBA" id="ARBA00004141"/>
    </source>
</evidence>
<gene>
    <name evidence="6" type="ORF">G6Z34_10795</name>
</gene>
<dbReference type="RefSeq" id="WP_003459469.1">
    <property type="nucleotide sequence ID" value="NZ_CATNWX010000006.1"/>
</dbReference>
<protein>
    <submittedName>
        <fullName evidence="6">Phage holin family protein</fullName>
    </submittedName>
</protein>
<comment type="subcellular location">
    <subcellularLocation>
        <location evidence="1">Membrane</location>
        <topology evidence="1">Multi-pass membrane protein</topology>
    </subcellularLocation>
</comment>
<evidence type="ECO:0000256" key="4">
    <source>
        <dbReference type="ARBA" id="ARBA00023136"/>
    </source>
</evidence>
<dbReference type="SMR" id="A0AAP7BW94"/>
<keyword evidence="2 5" id="KW-0812">Transmembrane</keyword>
<evidence type="ECO:0000313" key="6">
    <source>
        <dbReference type="EMBL" id="NGU30594.1"/>
    </source>
</evidence>
<dbReference type="InterPro" id="IPR006480">
    <property type="entry name" value="Phage_holin_4_1"/>
</dbReference>
<organism evidence="6 7">
    <name type="scientific">Clostridium perfringens</name>
    <dbReference type="NCBI Taxonomy" id="1502"/>
    <lineage>
        <taxon>Bacteria</taxon>
        <taxon>Bacillati</taxon>
        <taxon>Bacillota</taxon>
        <taxon>Clostridia</taxon>
        <taxon>Eubacteriales</taxon>
        <taxon>Clostridiaceae</taxon>
        <taxon>Clostridium</taxon>
    </lineage>
</organism>
<keyword evidence="4 5" id="KW-0472">Membrane</keyword>
<feature type="transmembrane region" description="Helical" evidence="5">
    <location>
        <begin position="53"/>
        <end position="82"/>
    </location>
</feature>
<dbReference type="Pfam" id="PF05105">
    <property type="entry name" value="Phage_holin_4_1"/>
    <property type="match status" value="1"/>
</dbReference>
<proteinExistence type="predicted"/>
<dbReference type="GO" id="GO:0016020">
    <property type="term" value="C:membrane"/>
    <property type="evidence" value="ECO:0007669"/>
    <property type="project" value="UniProtKB-SubCell"/>
</dbReference>
<comment type="caution">
    <text evidence="6">The sequence shown here is derived from an EMBL/GenBank/DDBJ whole genome shotgun (WGS) entry which is preliminary data.</text>
</comment>
<accession>A0AAP7BW94</accession>